<feature type="transmembrane region" description="Helical" evidence="1">
    <location>
        <begin position="105"/>
        <end position="129"/>
    </location>
</feature>
<evidence type="ECO:0000313" key="2">
    <source>
        <dbReference type="EMBL" id="SHH05005.1"/>
    </source>
</evidence>
<evidence type="ECO:0000256" key="1">
    <source>
        <dbReference type="SAM" id="Phobius"/>
    </source>
</evidence>
<dbReference type="InterPro" id="IPR031360">
    <property type="entry name" value="TrpP"/>
</dbReference>
<keyword evidence="1" id="KW-0472">Membrane</keyword>
<keyword evidence="1" id="KW-1133">Transmembrane helix</keyword>
<feature type="transmembrane region" description="Helical" evidence="1">
    <location>
        <begin position="81"/>
        <end position="98"/>
    </location>
</feature>
<dbReference type="Pfam" id="PF17099">
    <property type="entry name" value="TrpP"/>
    <property type="match status" value="1"/>
</dbReference>
<sequence length="173" mass="18527">MNIRILMILSLLIGIGAVLHAIVPPVIFGVKPDMLLSMMFLGILLFPKLKYVIILSIATGAISALTTSAPGGQIANMIDKPITAIIFLSLFFVISKTLRPLSQAVILTAIGTMISGAIFLSVALFLIGIMEGSFIAMFSIAVLPAAFLNSILIAVVYPIVQRILKRTPQLMMT</sequence>
<dbReference type="AlphaFoldDB" id="A0A1M5PT06"/>
<feature type="transmembrane region" description="Helical" evidence="1">
    <location>
        <begin position="51"/>
        <end position="69"/>
    </location>
</feature>
<feature type="transmembrane region" description="Helical" evidence="1">
    <location>
        <begin position="6"/>
        <end position="30"/>
    </location>
</feature>
<name>A0A1M5PT06_9BACI</name>
<dbReference type="EMBL" id="FQXD01000003">
    <property type="protein sequence ID" value="SHH05005.1"/>
    <property type="molecule type" value="Genomic_DNA"/>
</dbReference>
<reference evidence="3" key="1">
    <citation type="submission" date="2016-11" db="EMBL/GenBank/DDBJ databases">
        <authorList>
            <person name="Varghese N."/>
            <person name="Submissions S."/>
        </authorList>
    </citation>
    <scope>NUCLEOTIDE SEQUENCE [LARGE SCALE GENOMIC DNA]</scope>
    <source>
        <strain evidence="3">CGMCC 1.6496</strain>
    </source>
</reference>
<dbReference type="RefSeq" id="WP_073006086.1">
    <property type="nucleotide sequence ID" value="NZ_FQXD01000003.1"/>
</dbReference>
<protein>
    <submittedName>
        <fullName evidence="2">Tryptophan transporter TrpP</fullName>
    </submittedName>
</protein>
<dbReference type="OrthoDB" id="2243651at2"/>
<organism evidence="2 3">
    <name type="scientific">Virgibacillus chiguensis</name>
    <dbReference type="NCBI Taxonomy" id="411959"/>
    <lineage>
        <taxon>Bacteria</taxon>
        <taxon>Bacillati</taxon>
        <taxon>Bacillota</taxon>
        <taxon>Bacilli</taxon>
        <taxon>Bacillales</taxon>
        <taxon>Bacillaceae</taxon>
        <taxon>Virgibacillus</taxon>
    </lineage>
</organism>
<proteinExistence type="predicted"/>
<accession>A0A1M5PT06</accession>
<evidence type="ECO:0000313" key="3">
    <source>
        <dbReference type="Proteomes" id="UP000184079"/>
    </source>
</evidence>
<dbReference type="Proteomes" id="UP000184079">
    <property type="component" value="Unassembled WGS sequence"/>
</dbReference>
<feature type="transmembrane region" description="Helical" evidence="1">
    <location>
        <begin position="135"/>
        <end position="160"/>
    </location>
</feature>
<gene>
    <name evidence="2" type="ORF">SAMN05421807_103201</name>
</gene>
<keyword evidence="1" id="KW-0812">Transmembrane</keyword>
<keyword evidence="3" id="KW-1185">Reference proteome</keyword>